<evidence type="ECO:0000313" key="2">
    <source>
        <dbReference type="EMBL" id="KAB7505805.1"/>
    </source>
</evidence>
<feature type="compositionally biased region" description="Polar residues" evidence="1">
    <location>
        <begin position="150"/>
        <end position="177"/>
    </location>
</feature>
<dbReference type="AlphaFoldDB" id="A0A5N5TJ58"/>
<name>A0A5N5TJ58_9CRUS</name>
<dbReference type="OrthoDB" id="6352295at2759"/>
<organism evidence="2 3">
    <name type="scientific">Armadillidium nasatum</name>
    <dbReference type="NCBI Taxonomy" id="96803"/>
    <lineage>
        <taxon>Eukaryota</taxon>
        <taxon>Metazoa</taxon>
        <taxon>Ecdysozoa</taxon>
        <taxon>Arthropoda</taxon>
        <taxon>Crustacea</taxon>
        <taxon>Multicrustacea</taxon>
        <taxon>Malacostraca</taxon>
        <taxon>Eumalacostraca</taxon>
        <taxon>Peracarida</taxon>
        <taxon>Isopoda</taxon>
        <taxon>Oniscidea</taxon>
        <taxon>Crinocheta</taxon>
        <taxon>Armadillidiidae</taxon>
        <taxon>Armadillidium</taxon>
    </lineage>
</organism>
<feature type="region of interest" description="Disordered" evidence="1">
    <location>
        <begin position="97"/>
        <end position="177"/>
    </location>
</feature>
<sequence length="177" mass="19956">MVSEEELAKLAENALLQEARRGALRAEMVGPSGWLKPKLPPTNKKFLQNTIKGAVASNQVKDRKRKLVREVKLEQFEEELKERKRYKKLYIKASTKTKDDKLKTKAKTRVKCNEKDESKSVNGVAWNGEDGLNISCSVPLRVKSKKRKQSTSPKSKNGLTRNISFVKGSNTDKLGVT</sequence>
<proteinExistence type="predicted"/>
<evidence type="ECO:0000313" key="3">
    <source>
        <dbReference type="Proteomes" id="UP000326759"/>
    </source>
</evidence>
<dbReference type="PANTHER" id="PTHR34769:SF1">
    <property type="entry name" value="RNA POLYMERASE I AND III SUBUNIT D"/>
    <property type="match status" value="1"/>
</dbReference>
<comment type="caution">
    <text evidence="2">The sequence shown here is derived from an EMBL/GenBank/DDBJ whole genome shotgun (WGS) entry which is preliminary data.</text>
</comment>
<dbReference type="Proteomes" id="UP000326759">
    <property type="component" value="Unassembled WGS sequence"/>
</dbReference>
<dbReference type="PANTHER" id="PTHR34769">
    <property type="entry name" value="RCG42593, ISOFORM CRA_A"/>
    <property type="match status" value="1"/>
</dbReference>
<protein>
    <submittedName>
        <fullName evidence="2">Uncharacterized protein</fullName>
    </submittedName>
</protein>
<reference evidence="2 3" key="1">
    <citation type="journal article" date="2019" name="PLoS Biol.">
        <title>Sex chromosomes control vertical transmission of feminizing Wolbachia symbionts in an isopod.</title>
        <authorList>
            <person name="Becking T."/>
            <person name="Chebbi M.A."/>
            <person name="Giraud I."/>
            <person name="Moumen B."/>
            <person name="Laverre T."/>
            <person name="Caubet Y."/>
            <person name="Peccoud J."/>
            <person name="Gilbert C."/>
            <person name="Cordaux R."/>
        </authorList>
    </citation>
    <scope>NUCLEOTIDE SEQUENCE [LARGE SCALE GENOMIC DNA]</scope>
    <source>
        <strain evidence="2">ANa2</strain>
        <tissue evidence="2">Whole body excluding digestive tract and cuticle</tissue>
    </source>
</reference>
<keyword evidence="3" id="KW-1185">Reference proteome</keyword>
<accession>A0A5N5TJ58</accession>
<gene>
    <name evidence="2" type="ORF">Anas_04458</name>
</gene>
<dbReference type="EMBL" id="SEYY01001101">
    <property type="protein sequence ID" value="KAB7505805.1"/>
    <property type="molecule type" value="Genomic_DNA"/>
</dbReference>
<evidence type="ECO:0000256" key="1">
    <source>
        <dbReference type="SAM" id="MobiDB-lite"/>
    </source>
</evidence>
<dbReference type="InterPro" id="IPR038948">
    <property type="entry name" value="POLR1D-like"/>
</dbReference>